<proteinExistence type="predicted"/>
<comment type="caution">
    <text evidence="2">The sequence shown here is derived from an EMBL/GenBank/DDBJ whole genome shotgun (WGS) entry which is preliminary data.</text>
</comment>
<evidence type="ECO:0000313" key="3">
    <source>
        <dbReference type="Proteomes" id="UP000186588"/>
    </source>
</evidence>
<feature type="transmembrane region" description="Helical" evidence="1">
    <location>
        <begin position="6"/>
        <end position="27"/>
    </location>
</feature>
<evidence type="ECO:0000313" key="2">
    <source>
        <dbReference type="EMBL" id="GAT90073.1"/>
    </source>
</evidence>
<dbReference type="Proteomes" id="UP000186588">
    <property type="component" value="Unassembled WGS sequence"/>
</dbReference>
<sequence length="61" mass="7136">MRISDLVYWLIVSGIAIVFVSIVCNLIKDVAEYIIIALFYNKYNYYKLTHDDKKSGEDDDK</sequence>
<name>A0A1L8CFU8_9LACO</name>
<organism evidence="2 3">
    <name type="scientific">Apilactobacillus kunkeei</name>
    <dbReference type="NCBI Taxonomy" id="148814"/>
    <lineage>
        <taxon>Bacteria</taxon>
        <taxon>Bacillati</taxon>
        <taxon>Bacillota</taxon>
        <taxon>Bacilli</taxon>
        <taxon>Lactobacillales</taxon>
        <taxon>Lactobacillaceae</taxon>
        <taxon>Apilactobacillus</taxon>
    </lineage>
</organism>
<protein>
    <submittedName>
        <fullName evidence="2">Uncharacterized protein</fullName>
    </submittedName>
</protein>
<keyword evidence="1" id="KW-0812">Transmembrane</keyword>
<reference evidence="2 3" key="1">
    <citation type="journal article" date="2016" name="Syst. Appl. Microbiol.">
        <title>Genomic characterization of a fructophilic bee symbiont Lactobacillus kunkeei reveals its niche-specific adaptation.</title>
        <authorList>
            <person name="Maeno S."/>
            <person name="Tanizawa Y."/>
            <person name="Kanesaki Y."/>
            <person name="Kubota E."/>
            <person name="Kumar H."/>
            <person name="Dicks L."/>
            <person name="Salminen S."/>
            <person name="Nakagawa J."/>
            <person name="Arita M."/>
            <person name="Endo A."/>
        </authorList>
    </citation>
    <scope>NUCLEOTIDE SEQUENCE [LARGE SCALE GENOMIC DNA]</scope>
    <source>
        <strain evidence="2 3">FF30-6</strain>
    </source>
</reference>
<keyword evidence="1" id="KW-0472">Membrane</keyword>
<keyword evidence="1" id="KW-1133">Transmembrane helix</keyword>
<gene>
    <name evidence="2" type="ORF">FF306_00166</name>
</gene>
<dbReference type="AlphaFoldDB" id="A0A1L8CFU8"/>
<dbReference type="RefSeq" id="WP_094750431.1">
    <property type="nucleotide sequence ID" value="NZ_BDDX01000001.1"/>
</dbReference>
<evidence type="ECO:0000256" key="1">
    <source>
        <dbReference type="SAM" id="Phobius"/>
    </source>
</evidence>
<accession>A0A1L8CFU8</accession>
<dbReference type="EMBL" id="BDDX01000001">
    <property type="protein sequence ID" value="GAT90073.1"/>
    <property type="molecule type" value="Genomic_DNA"/>
</dbReference>